<gene>
    <name evidence="2" type="ORF">OJAV_G00079270</name>
</gene>
<feature type="compositionally biased region" description="Polar residues" evidence="1">
    <location>
        <begin position="80"/>
        <end position="92"/>
    </location>
</feature>
<feature type="region of interest" description="Disordered" evidence="1">
    <location>
        <begin position="56"/>
        <end position="117"/>
    </location>
</feature>
<sequence>MSTVTTWCLKPKGKAELILFPLSLAKMHGTLSHPTVRATAASTVQSMRRAVGVPWAPAAPSASSPLRSRSVRPARRHTCRSTASSGRPTSTAFKAEVSSETHDGEKVPQSAAKGQTP</sequence>
<evidence type="ECO:0000256" key="1">
    <source>
        <dbReference type="SAM" id="MobiDB-lite"/>
    </source>
</evidence>
<protein>
    <submittedName>
        <fullName evidence="2">Uncharacterized protein</fullName>
    </submittedName>
</protein>
<accession>A0A3S2PBR2</accession>
<feature type="compositionally biased region" description="Basic and acidic residues" evidence="1">
    <location>
        <begin position="97"/>
        <end position="106"/>
    </location>
</feature>
<dbReference type="Proteomes" id="UP000283210">
    <property type="component" value="Chromosome 8"/>
</dbReference>
<organism evidence="2 3">
    <name type="scientific">Oryzias javanicus</name>
    <name type="common">Javanese ricefish</name>
    <name type="synonym">Aplocheilus javanicus</name>
    <dbReference type="NCBI Taxonomy" id="123683"/>
    <lineage>
        <taxon>Eukaryota</taxon>
        <taxon>Metazoa</taxon>
        <taxon>Chordata</taxon>
        <taxon>Craniata</taxon>
        <taxon>Vertebrata</taxon>
        <taxon>Euteleostomi</taxon>
        <taxon>Actinopterygii</taxon>
        <taxon>Neopterygii</taxon>
        <taxon>Teleostei</taxon>
        <taxon>Neoteleostei</taxon>
        <taxon>Acanthomorphata</taxon>
        <taxon>Ovalentaria</taxon>
        <taxon>Atherinomorphae</taxon>
        <taxon>Beloniformes</taxon>
        <taxon>Adrianichthyidae</taxon>
        <taxon>Oryziinae</taxon>
        <taxon>Oryzias</taxon>
    </lineage>
</organism>
<evidence type="ECO:0000313" key="2">
    <source>
        <dbReference type="EMBL" id="RVE69588.1"/>
    </source>
</evidence>
<feature type="compositionally biased region" description="Basic residues" evidence="1">
    <location>
        <begin position="69"/>
        <end position="79"/>
    </location>
</feature>
<evidence type="ECO:0000313" key="3">
    <source>
        <dbReference type="Proteomes" id="UP000283210"/>
    </source>
</evidence>
<feature type="compositionally biased region" description="Low complexity" evidence="1">
    <location>
        <begin position="56"/>
        <end position="68"/>
    </location>
</feature>
<keyword evidence="3" id="KW-1185">Reference proteome</keyword>
<dbReference type="EMBL" id="CM012444">
    <property type="protein sequence ID" value="RVE69588.1"/>
    <property type="molecule type" value="Genomic_DNA"/>
</dbReference>
<reference evidence="2 3" key="1">
    <citation type="submission" date="2018-11" db="EMBL/GenBank/DDBJ databases">
        <authorList>
            <person name="Lopez-Roques C."/>
            <person name="Donnadieu C."/>
            <person name="Bouchez O."/>
            <person name="Klopp C."/>
            <person name="Cabau C."/>
            <person name="Zahm M."/>
        </authorList>
    </citation>
    <scope>NUCLEOTIDE SEQUENCE [LARGE SCALE GENOMIC DNA]</scope>
    <source>
        <strain evidence="2">RS831</strain>
        <tissue evidence="2">Whole body</tissue>
    </source>
</reference>
<name>A0A3S2PBR2_ORYJA</name>
<reference evidence="2 3" key="2">
    <citation type="submission" date="2019-01" db="EMBL/GenBank/DDBJ databases">
        <title>A chromosome length genome reference of the Java medaka (oryzias javanicus).</title>
        <authorList>
            <person name="Herpin A."/>
            <person name="Takehana Y."/>
            <person name="Naruse K."/>
            <person name="Ansai S."/>
            <person name="Kawaguchi M."/>
        </authorList>
    </citation>
    <scope>NUCLEOTIDE SEQUENCE [LARGE SCALE GENOMIC DNA]</scope>
    <source>
        <strain evidence="2">RS831</strain>
        <tissue evidence="2">Whole body</tissue>
    </source>
</reference>
<dbReference type="AlphaFoldDB" id="A0A3S2PBR2"/>
<proteinExistence type="predicted"/>